<evidence type="ECO:0000256" key="1">
    <source>
        <dbReference type="ARBA" id="ARBA00001933"/>
    </source>
</evidence>
<proteinExistence type="inferred from homology"/>
<dbReference type="GO" id="GO:0051536">
    <property type="term" value="F:iron-sulfur cluster binding"/>
    <property type="evidence" value="ECO:0007669"/>
    <property type="project" value="UniProtKB-KW"/>
</dbReference>
<dbReference type="STRING" id="1035.BN961_01589"/>
<evidence type="ECO:0000256" key="4">
    <source>
        <dbReference type="ARBA" id="ARBA00013558"/>
    </source>
</evidence>
<evidence type="ECO:0000256" key="5">
    <source>
        <dbReference type="ARBA" id="ARBA00022679"/>
    </source>
</evidence>
<dbReference type="InterPro" id="IPR016454">
    <property type="entry name" value="Cysteine_dSase"/>
</dbReference>
<evidence type="ECO:0000256" key="7">
    <source>
        <dbReference type="ARBA" id="ARBA00022898"/>
    </source>
</evidence>
<dbReference type="PIRSF" id="PIRSF005572">
    <property type="entry name" value="NifS"/>
    <property type="match status" value="1"/>
</dbReference>
<evidence type="ECO:0000256" key="10">
    <source>
        <dbReference type="ARBA" id="ARBA00050776"/>
    </source>
</evidence>
<comment type="caution">
    <text evidence="12">The sequence shown here is derived from an EMBL/GenBank/DDBJ whole genome shotgun (WGS) entry which is preliminary data.</text>
</comment>
<dbReference type="Gene3D" id="3.90.1150.10">
    <property type="entry name" value="Aspartate Aminotransferase, domain 1"/>
    <property type="match status" value="1"/>
</dbReference>
<dbReference type="Gene3D" id="3.40.640.10">
    <property type="entry name" value="Type I PLP-dependent aspartate aminotransferase-like (Major domain)"/>
    <property type="match status" value="1"/>
</dbReference>
<dbReference type="InterPro" id="IPR015421">
    <property type="entry name" value="PyrdxlP-dep_Trfase_major"/>
</dbReference>
<evidence type="ECO:0000313" key="12">
    <source>
        <dbReference type="EMBL" id="CEG08175.1"/>
    </source>
</evidence>
<evidence type="ECO:0000256" key="3">
    <source>
        <dbReference type="ARBA" id="ARBA00006490"/>
    </source>
</evidence>
<keyword evidence="13" id="KW-1185">Reference proteome</keyword>
<comment type="catalytic activity">
    <reaction evidence="10">
        <text>(sulfur carrier)-H + L-cysteine = (sulfur carrier)-SH + L-alanine</text>
        <dbReference type="Rhea" id="RHEA:43892"/>
        <dbReference type="Rhea" id="RHEA-COMP:14737"/>
        <dbReference type="Rhea" id="RHEA-COMP:14739"/>
        <dbReference type="ChEBI" id="CHEBI:29917"/>
        <dbReference type="ChEBI" id="CHEBI:35235"/>
        <dbReference type="ChEBI" id="CHEBI:57972"/>
        <dbReference type="ChEBI" id="CHEBI:64428"/>
        <dbReference type="EC" id="2.8.1.7"/>
    </reaction>
</comment>
<dbReference type="SUPFAM" id="SSF53383">
    <property type="entry name" value="PLP-dependent transferases"/>
    <property type="match status" value="1"/>
</dbReference>
<dbReference type="InterPro" id="IPR015424">
    <property type="entry name" value="PyrdxlP-dep_Trfase"/>
</dbReference>
<dbReference type="RefSeq" id="WP_048756174.1">
    <property type="nucleotide sequence ID" value="NZ_CCAZ020000001.1"/>
</dbReference>
<dbReference type="Proteomes" id="UP000035762">
    <property type="component" value="Unassembled WGS sequence"/>
</dbReference>
<keyword evidence="9" id="KW-0411">Iron-sulfur</keyword>
<sequence length="393" mass="40705">MVGMTGRQLAKTRVYLDWNATAPMRPQAKAAMLQAMDLQGNPSSIHAEGRAARKIIEDARANIAKALGARSADVVFTSGGTEANALALMPGLHRDRDVATRLIVSAIEHASVRSGGRFPVEDIQTAPVTPAGVVDLERLRALLADGAPALVSVMLANNETGAIQPIAEIAELVHAAHGILHVDAVQGFGKIDIDINKLGADLLSISAHKIGGSKGVGALVLTERVTGFEPFITAGGQEKGRRGGTENLPGIAAFGAAVAAHLETGAAAMARMQKLRAKFEAGLRAVTPELVIFSSDVPRVPNTTLFAAPGMKAETAVIAFDLEGMAVSSGSACSSGKVHASPVLTAMGVKPEVAQGAVRLSLGWDTTEAEIQYLLEAWISLSNVLVKGTDAVA</sequence>
<keyword evidence="5" id="KW-0808">Transferase</keyword>
<evidence type="ECO:0000256" key="2">
    <source>
        <dbReference type="ARBA" id="ARBA00003120"/>
    </source>
</evidence>
<organism evidence="12 13">
    <name type="scientific">Afipia felis</name>
    <name type="common">Cat scratch disease bacillus</name>
    <dbReference type="NCBI Taxonomy" id="1035"/>
    <lineage>
        <taxon>Bacteria</taxon>
        <taxon>Pseudomonadati</taxon>
        <taxon>Pseudomonadota</taxon>
        <taxon>Alphaproteobacteria</taxon>
        <taxon>Hyphomicrobiales</taxon>
        <taxon>Nitrobacteraceae</taxon>
        <taxon>Afipia</taxon>
    </lineage>
</organism>
<comment type="cofactor">
    <cofactor evidence="1">
        <name>pyridoxal 5'-phosphate</name>
        <dbReference type="ChEBI" id="CHEBI:597326"/>
    </cofactor>
</comment>
<evidence type="ECO:0000256" key="8">
    <source>
        <dbReference type="ARBA" id="ARBA00023004"/>
    </source>
</evidence>
<dbReference type="GO" id="GO:0046872">
    <property type="term" value="F:metal ion binding"/>
    <property type="evidence" value="ECO:0007669"/>
    <property type="project" value="UniProtKB-KW"/>
</dbReference>
<dbReference type="InterPro" id="IPR000192">
    <property type="entry name" value="Aminotrans_V_dom"/>
</dbReference>
<keyword evidence="7" id="KW-0663">Pyridoxal phosphate</keyword>
<comment type="function">
    <text evidence="2">Catalyzes the removal of elemental sulfur atoms from cysteine to produce alanine. Seems to participate in the biosynthesis of the nitrogenase metalloclusters by providing the inorganic sulfur required for the Fe-S core formation.</text>
</comment>
<comment type="similarity">
    <text evidence="3">Belongs to the class-V pyridoxal-phosphate-dependent aminotransferase family. NifS/IscS subfamily.</text>
</comment>
<keyword evidence="8" id="KW-0408">Iron</keyword>
<dbReference type="InterPro" id="IPR015422">
    <property type="entry name" value="PyrdxlP-dep_Trfase_small"/>
</dbReference>
<evidence type="ECO:0000256" key="9">
    <source>
        <dbReference type="ARBA" id="ARBA00023014"/>
    </source>
</evidence>
<protein>
    <recommendedName>
        <fullName evidence="4">Cysteine desulfurase</fullName>
    </recommendedName>
</protein>
<dbReference type="PANTHER" id="PTHR11601:SF34">
    <property type="entry name" value="CYSTEINE DESULFURASE"/>
    <property type="match status" value="1"/>
</dbReference>
<evidence type="ECO:0000259" key="11">
    <source>
        <dbReference type="Pfam" id="PF00266"/>
    </source>
</evidence>
<keyword evidence="6" id="KW-0479">Metal-binding</keyword>
<gene>
    <name evidence="12" type="primary">nifS</name>
    <name evidence="12" type="ORF">BN961_01589</name>
</gene>
<dbReference type="GO" id="GO:0031071">
    <property type="term" value="F:cysteine desulfurase activity"/>
    <property type="evidence" value="ECO:0007669"/>
    <property type="project" value="UniProtKB-EC"/>
</dbReference>
<reference evidence="12 13" key="1">
    <citation type="journal article" date="2014" name="Genome Announc.">
        <title>Genome Sequence of Afipia felis Strain 76713, Isolated in Hospital Water Using an Amoeba Co-Culture Procedure.</title>
        <authorList>
            <person name="Benamar S."/>
            <person name="La Scola B."/>
            <person name="Croce O."/>
        </authorList>
    </citation>
    <scope>NUCLEOTIDE SEQUENCE [LARGE SCALE GENOMIC DNA]</scope>
    <source>
        <strain evidence="12 13">76713</strain>
    </source>
</reference>
<dbReference type="Gene3D" id="1.10.260.50">
    <property type="match status" value="1"/>
</dbReference>
<feature type="domain" description="Aminotransferase class V" evidence="11">
    <location>
        <begin position="14"/>
        <end position="374"/>
    </location>
</feature>
<accession>A0A090ML37</accession>
<evidence type="ECO:0000313" key="13">
    <source>
        <dbReference type="Proteomes" id="UP000035762"/>
    </source>
</evidence>
<evidence type="ECO:0000256" key="6">
    <source>
        <dbReference type="ARBA" id="ARBA00022723"/>
    </source>
</evidence>
<name>A0A090ML37_AFIFE</name>
<dbReference type="OrthoDB" id="9808002at2"/>
<dbReference type="PANTHER" id="PTHR11601">
    <property type="entry name" value="CYSTEINE DESULFURYLASE FAMILY MEMBER"/>
    <property type="match status" value="1"/>
</dbReference>
<dbReference type="AlphaFoldDB" id="A0A090ML37"/>
<dbReference type="EMBL" id="CCAZ020000001">
    <property type="protein sequence ID" value="CEG08175.1"/>
    <property type="molecule type" value="Genomic_DNA"/>
</dbReference>
<dbReference type="Pfam" id="PF00266">
    <property type="entry name" value="Aminotran_5"/>
    <property type="match status" value="1"/>
</dbReference>